<dbReference type="PROSITE" id="PS51194">
    <property type="entry name" value="HELICASE_CTER"/>
    <property type="match status" value="1"/>
</dbReference>
<dbReference type="GO" id="GO:0006302">
    <property type="term" value="P:double-strand break repair"/>
    <property type="evidence" value="ECO:0007669"/>
    <property type="project" value="TreeGrafter"/>
</dbReference>
<dbReference type="PANTHER" id="PTHR30580">
    <property type="entry name" value="PRIMOSOMAL PROTEIN N"/>
    <property type="match status" value="1"/>
</dbReference>
<feature type="domain" description="Helicase ATP-binding" evidence="5">
    <location>
        <begin position="107"/>
        <end position="257"/>
    </location>
</feature>
<evidence type="ECO:0000256" key="1">
    <source>
        <dbReference type="ARBA" id="ARBA00022741"/>
    </source>
</evidence>
<dbReference type="PANTHER" id="PTHR30580:SF1">
    <property type="entry name" value="COMF OPERON PROTEIN 1"/>
    <property type="match status" value="1"/>
</dbReference>
<dbReference type="InterPro" id="IPR001650">
    <property type="entry name" value="Helicase_C-like"/>
</dbReference>
<reference evidence="7 8" key="1">
    <citation type="journal article" date="2021" name="Int. J. Syst. Evol. Microbiol.">
        <title>Streptococcus vicugnae sp. nov., isolated from faeces of alpacas (Vicugna pacos) and cattle (Bos taurus), Streptococcus zalophi sp. nov., and Streptococcus pacificus sp. nov., isolated from respiratory tract of California sea lions (Zalophus californianus).</title>
        <authorList>
            <person name="Volokhov D.V."/>
            <person name="Zagorodnyaya T.A."/>
            <person name="Shen Z."/>
            <person name="Blom J."/>
            <person name="Furtak V.A."/>
            <person name="Eisenberg T."/>
            <person name="Fan P."/>
            <person name="Jeong K.C."/>
            <person name="Gao Y."/>
            <person name="Zhang S."/>
            <person name="Amselle M."/>
        </authorList>
    </citation>
    <scope>NUCLEOTIDE SEQUENCE [LARGE SCALE GENOMIC DNA]</scope>
    <source>
        <strain evidence="8">CSL7508-lung</strain>
    </source>
</reference>
<sequence>MTNLDDYYGRLFTQNTLPEIIKGHVKSMPAMTKKNGVYYCQRCASTVEQEANLPNGDYYCRECLVFGRISSSEKLYYLPPKVFPKKDYLNWQGKLTDLQAEVSQKLLVAMKEKENSLVHAVTGAGKTEMIYPVVSSYLKKGKSVALVSPRIDVCRELHHRFSRDFTSPISLLHNGSKPYQRSPLVVATVHQLFKFYHAFDLIIIDEVDAFPFVDNTSLYRAVTNALKKDGFTIFLTATSTEKLDKEVAQKRLQKVDLARRFHANPLVVPKPFWLSQLRESIVKGKLPRKLQQKIKQQAKTRYPLLLFIPDITLGKQLLEVMTSYFSDENIAFVSSLSEDRLEIVESFRQGKLRILITTTILERGVTFPCVDVFVLLANHKLYSKSSLVQIAGRVGRSSERPTGELLFFHDGLNVSIKKAIKEIKIMNQKGGF</sequence>
<evidence type="ECO:0000256" key="4">
    <source>
        <dbReference type="ARBA" id="ARBA00023236"/>
    </source>
</evidence>
<keyword evidence="4" id="KW-0227">DNA damage</keyword>
<keyword evidence="7" id="KW-0378">Hydrolase</keyword>
<evidence type="ECO:0000259" key="6">
    <source>
        <dbReference type="PROSITE" id="PS51194"/>
    </source>
</evidence>
<dbReference type="Gene3D" id="3.40.50.300">
    <property type="entry name" value="P-loop containing nucleotide triphosphate hydrolases"/>
    <property type="match status" value="2"/>
</dbReference>
<dbReference type="InterPro" id="IPR027417">
    <property type="entry name" value="P-loop_NTPase"/>
</dbReference>
<evidence type="ECO:0000256" key="3">
    <source>
        <dbReference type="ARBA" id="ARBA00023125"/>
    </source>
</evidence>
<dbReference type="EMBL" id="JAENBP010000004">
    <property type="protein sequence ID" value="MBJ8349919.1"/>
    <property type="molecule type" value="Genomic_DNA"/>
</dbReference>
<keyword evidence="2" id="KW-0067">ATP-binding</keyword>
<keyword evidence="3" id="KW-0238">DNA-binding</keyword>
<comment type="caution">
    <text evidence="7">The sequence shown here is derived from an EMBL/GenBank/DDBJ whole genome shotgun (WGS) entry which is preliminary data.</text>
</comment>
<proteinExistence type="predicted"/>
<name>A0A934UDN8_9STRE</name>
<dbReference type="GO" id="GO:0006310">
    <property type="term" value="P:DNA recombination"/>
    <property type="evidence" value="ECO:0007669"/>
    <property type="project" value="TreeGrafter"/>
</dbReference>
<dbReference type="RefSeq" id="WP_199567844.1">
    <property type="nucleotide sequence ID" value="NZ_JAENBP010000004.1"/>
</dbReference>
<dbReference type="Pfam" id="PF00271">
    <property type="entry name" value="Helicase_C"/>
    <property type="match status" value="1"/>
</dbReference>
<dbReference type="GO" id="GO:0043138">
    <property type="term" value="F:3'-5' DNA helicase activity"/>
    <property type="evidence" value="ECO:0007669"/>
    <property type="project" value="TreeGrafter"/>
</dbReference>
<evidence type="ECO:0000313" key="7">
    <source>
        <dbReference type="EMBL" id="MBJ8349919.1"/>
    </source>
</evidence>
<dbReference type="GO" id="GO:0009432">
    <property type="term" value="P:SOS response"/>
    <property type="evidence" value="ECO:0007669"/>
    <property type="project" value="UniProtKB-KW"/>
</dbReference>
<evidence type="ECO:0000259" key="5">
    <source>
        <dbReference type="PROSITE" id="PS51192"/>
    </source>
</evidence>
<organism evidence="7 8">
    <name type="scientific">Streptococcus zalophi</name>
    <dbReference type="NCBI Taxonomy" id="640031"/>
    <lineage>
        <taxon>Bacteria</taxon>
        <taxon>Bacillati</taxon>
        <taxon>Bacillota</taxon>
        <taxon>Bacilli</taxon>
        <taxon>Lactobacillales</taxon>
        <taxon>Streptococcaceae</taxon>
        <taxon>Streptococcus</taxon>
    </lineage>
</organism>
<dbReference type="PROSITE" id="PS51192">
    <property type="entry name" value="HELICASE_ATP_BIND_1"/>
    <property type="match status" value="1"/>
</dbReference>
<protein>
    <submittedName>
        <fullName evidence="7">DEAD/DEAH box helicase</fullName>
    </submittedName>
</protein>
<dbReference type="SUPFAM" id="SSF52540">
    <property type="entry name" value="P-loop containing nucleoside triphosphate hydrolases"/>
    <property type="match status" value="1"/>
</dbReference>
<dbReference type="Pfam" id="PF04851">
    <property type="entry name" value="ResIII"/>
    <property type="match status" value="1"/>
</dbReference>
<dbReference type="GO" id="GO:0016787">
    <property type="term" value="F:hydrolase activity"/>
    <property type="evidence" value="ECO:0007669"/>
    <property type="project" value="InterPro"/>
</dbReference>
<evidence type="ECO:0000313" key="8">
    <source>
        <dbReference type="Proteomes" id="UP000644875"/>
    </source>
</evidence>
<keyword evidence="1" id="KW-0547">Nucleotide-binding</keyword>
<dbReference type="GO" id="GO:0005524">
    <property type="term" value="F:ATP binding"/>
    <property type="evidence" value="ECO:0007669"/>
    <property type="project" value="UniProtKB-KW"/>
</dbReference>
<dbReference type="AlphaFoldDB" id="A0A934UDN8"/>
<accession>A0A934UDN8</accession>
<evidence type="ECO:0000256" key="2">
    <source>
        <dbReference type="ARBA" id="ARBA00022840"/>
    </source>
</evidence>
<dbReference type="Proteomes" id="UP000644875">
    <property type="component" value="Unassembled WGS sequence"/>
</dbReference>
<dbReference type="SMART" id="SM00487">
    <property type="entry name" value="DEXDc"/>
    <property type="match status" value="1"/>
</dbReference>
<keyword evidence="4" id="KW-0742">SOS response</keyword>
<dbReference type="InterPro" id="IPR014001">
    <property type="entry name" value="Helicase_ATP-bd"/>
</dbReference>
<feature type="domain" description="Helicase C-terminal" evidence="6">
    <location>
        <begin position="289"/>
        <end position="432"/>
    </location>
</feature>
<keyword evidence="8" id="KW-1185">Reference proteome</keyword>
<dbReference type="GO" id="GO:0003677">
    <property type="term" value="F:DNA binding"/>
    <property type="evidence" value="ECO:0007669"/>
    <property type="project" value="UniProtKB-KW"/>
</dbReference>
<dbReference type="GO" id="GO:0006270">
    <property type="term" value="P:DNA replication initiation"/>
    <property type="evidence" value="ECO:0007669"/>
    <property type="project" value="TreeGrafter"/>
</dbReference>
<dbReference type="InterPro" id="IPR006935">
    <property type="entry name" value="Helicase/UvrB_N"/>
</dbReference>
<gene>
    <name evidence="7" type="ORF">JHK64_04650</name>
</gene>
<dbReference type="SMART" id="SM00490">
    <property type="entry name" value="HELICc"/>
    <property type="match status" value="1"/>
</dbReference>
<keyword evidence="7" id="KW-0347">Helicase</keyword>